<evidence type="ECO:0000313" key="2">
    <source>
        <dbReference type="EMBL" id="VFT87560.1"/>
    </source>
</evidence>
<reference evidence="1" key="2">
    <citation type="submission" date="2019-06" db="EMBL/GenBank/DDBJ databases">
        <title>Genomics analysis of Aphanomyces spp. identifies a new class of oomycete effector associated with host adaptation.</title>
        <authorList>
            <person name="Gaulin E."/>
        </authorList>
    </citation>
    <scope>NUCLEOTIDE SEQUENCE</scope>
    <source>
        <strain evidence="1">CBS 578.67</strain>
    </source>
</reference>
<dbReference type="EMBL" id="VJMH01005224">
    <property type="protein sequence ID" value="KAF0698690.1"/>
    <property type="molecule type" value="Genomic_DNA"/>
</dbReference>
<proteinExistence type="predicted"/>
<protein>
    <submittedName>
        <fullName evidence="2">Aste57867_10690 protein</fullName>
    </submittedName>
</protein>
<organism evidence="2 3">
    <name type="scientific">Aphanomyces stellatus</name>
    <dbReference type="NCBI Taxonomy" id="120398"/>
    <lineage>
        <taxon>Eukaryota</taxon>
        <taxon>Sar</taxon>
        <taxon>Stramenopiles</taxon>
        <taxon>Oomycota</taxon>
        <taxon>Saprolegniomycetes</taxon>
        <taxon>Saprolegniales</taxon>
        <taxon>Verrucalvaceae</taxon>
        <taxon>Aphanomyces</taxon>
    </lineage>
</organism>
<dbReference type="EMBL" id="CAADRA010005245">
    <property type="protein sequence ID" value="VFT87560.1"/>
    <property type="molecule type" value="Genomic_DNA"/>
</dbReference>
<evidence type="ECO:0000313" key="1">
    <source>
        <dbReference type="EMBL" id="KAF0698690.1"/>
    </source>
</evidence>
<dbReference type="Proteomes" id="UP000332933">
    <property type="component" value="Unassembled WGS sequence"/>
</dbReference>
<keyword evidence="3" id="KW-1185">Reference proteome</keyword>
<name>A0A485KR04_9STRA</name>
<gene>
    <name evidence="2" type="primary">Aste57867_10690</name>
    <name evidence="1" type="ORF">As57867_010650</name>
    <name evidence="2" type="ORF">ASTE57867_10690</name>
</gene>
<sequence length="127" mass="14481">MDMLVVKNPHVGAESRTVPITTLAHALTRPVDTFPWTNGTVHAVPERWTCPPSISCHSLWSYWCWFQGVPERYIRPFRCLVQDEVVARQSIGHGLIELMAMFAPAKQMDVFDHVCTLFQATELDQVN</sequence>
<evidence type="ECO:0000313" key="3">
    <source>
        <dbReference type="Proteomes" id="UP000332933"/>
    </source>
</evidence>
<reference evidence="2 3" key="1">
    <citation type="submission" date="2019-03" db="EMBL/GenBank/DDBJ databases">
        <authorList>
            <person name="Gaulin E."/>
            <person name="Dumas B."/>
        </authorList>
    </citation>
    <scope>NUCLEOTIDE SEQUENCE [LARGE SCALE GENOMIC DNA]</scope>
    <source>
        <strain evidence="2">CBS 568.67</strain>
    </source>
</reference>
<dbReference type="AlphaFoldDB" id="A0A485KR04"/>
<accession>A0A485KR04</accession>